<keyword evidence="5 7" id="KW-1133">Transmembrane helix</keyword>
<accession>A0ABS3DRH6</accession>
<proteinExistence type="predicted"/>
<name>A0ABS3DRH6_9BACI</name>
<feature type="transmembrane region" description="Helical" evidence="7">
    <location>
        <begin position="267"/>
        <end position="287"/>
    </location>
</feature>
<feature type="transmembrane region" description="Helical" evidence="7">
    <location>
        <begin position="136"/>
        <end position="157"/>
    </location>
</feature>
<dbReference type="InterPro" id="IPR050189">
    <property type="entry name" value="MFS_Efflux_Transporters"/>
</dbReference>
<evidence type="ECO:0000256" key="7">
    <source>
        <dbReference type="SAM" id="Phobius"/>
    </source>
</evidence>
<organism evidence="9 10">
    <name type="scientific">Halobacillus kuroshimensis</name>
    <dbReference type="NCBI Taxonomy" id="302481"/>
    <lineage>
        <taxon>Bacteria</taxon>
        <taxon>Bacillati</taxon>
        <taxon>Bacillota</taxon>
        <taxon>Bacilli</taxon>
        <taxon>Bacillales</taxon>
        <taxon>Bacillaceae</taxon>
        <taxon>Halobacillus</taxon>
    </lineage>
</organism>
<feature type="transmembrane region" description="Helical" evidence="7">
    <location>
        <begin position="7"/>
        <end position="25"/>
    </location>
</feature>
<evidence type="ECO:0000256" key="6">
    <source>
        <dbReference type="ARBA" id="ARBA00023136"/>
    </source>
</evidence>
<dbReference type="PANTHER" id="PTHR43124:SF3">
    <property type="entry name" value="CHLORAMPHENICOL EFFLUX PUMP RV0191"/>
    <property type="match status" value="1"/>
</dbReference>
<feature type="transmembrane region" description="Helical" evidence="7">
    <location>
        <begin position="98"/>
        <end position="116"/>
    </location>
</feature>
<feature type="transmembrane region" description="Helical" evidence="7">
    <location>
        <begin position="242"/>
        <end position="260"/>
    </location>
</feature>
<feature type="transmembrane region" description="Helical" evidence="7">
    <location>
        <begin position="45"/>
        <end position="69"/>
    </location>
</feature>
<reference evidence="9 10" key="1">
    <citation type="submission" date="2020-12" db="EMBL/GenBank/DDBJ databases">
        <title>Oil enriched cultivation method for isolating marine PHA-producing bacteria.</title>
        <authorList>
            <person name="Zheng W."/>
            <person name="Yu S."/>
            <person name="Huang Y."/>
        </authorList>
    </citation>
    <scope>NUCLEOTIDE SEQUENCE [LARGE SCALE GENOMIC DNA]</scope>
    <source>
        <strain evidence="9 10">SY-2-6</strain>
    </source>
</reference>
<dbReference type="PANTHER" id="PTHR43124">
    <property type="entry name" value="PURINE EFFLUX PUMP PBUE"/>
    <property type="match status" value="1"/>
</dbReference>
<dbReference type="PROSITE" id="PS50850">
    <property type="entry name" value="MFS"/>
    <property type="match status" value="1"/>
</dbReference>
<dbReference type="RefSeq" id="WP_206932006.1">
    <property type="nucleotide sequence ID" value="NZ_JAEKJY010000001.1"/>
</dbReference>
<feature type="transmembrane region" description="Helical" evidence="7">
    <location>
        <begin position="329"/>
        <end position="353"/>
    </location>
</feature>
<dbReference type="Pfam" id="PF06779">
    <property type="entry name" value="MFS_4"/>
    <property type="match status" value="1"/>
</dbReference>
<keyword evidence="4 7" id="KW-0812">Transmembrane</keyword>
<keyword evidence="10" id="KW-1185">Reference proteome</keyword>
<dbReference type="InterPro" id="IPR010645">
    <property type="entry name" value="MFS_4"/>
</dbReference>
<evidence type="ECO:0000256" key="2">
    <source>
        <dbReference type="ARBA" id="ARBA00022448"/>
    </source>
</evidence>
<comment type="subcellular location">
    <subcellularLocation>
        <location evidence="1">Cell membrane</location>
        <topology evidence="1">Multi-pass membrane protein</topology>
    </subcellularLocation>
</comment>
<evidence type="ECO:0000259" key="8">
    <source>
        <dbReference type="PROSITE" id="PS50850"/>
    </source>
</evidence>
<feature type="transmembrane region" description="Helical" evidence="7">
    <location>
        <begin position="359"/>
        <end position="378"/>
    </location>
</feature>
<feature type="transmembrane region" description="Helical" evidence="7">
    <location>
        <begin position="76"/>
        <end position="92"/>
    </location>
</feature>
<evidence type="ECO:0000313" key="10">
    <source>
        <dbReference type="Proteomes" id="UP000663970"/>
    </source>
</evidence>
<dbReference type="EMBL" id="JAEKJY010000001">
    <property type="protein sequence ID" value="MBN8233939.1"/>
    <property type="molecule type" value="Genomic_DNA"/>
</dbReference>
<dbReference type="Gene3D" id="1.20.1250.20">
    <property type="entry name" value="MFS general substrate transporter like domains"/>
    <property type="match status" value="2"/>
</dbReference>
<keyword evidence="2" id="KW-0813">Transport</keyword>
<dbReference type="InterPro" id="IPR020846">
    <property type="entry name" value="MFS_dom"/>
</dbReference>
<keyword evidence="6 7" id="KW-0472">Membrane</keyword>
<keyword evidence="3" id="KW-1003">Cell membrane</keyword>
<evidence type="ECO:0000256" key="3">
    <source>
        <dbReference type="ARBA" id="ARBA00022475"/>
    </source>
</evidence>
<evidence type="ECO:0000256" key="5">
    <source>
        <dbReference type="ARBA" id="ARBA00022989"/>
    </source>
</evidence>
<feature type="domain" description="Major facilitator superfamily (MFS) profile" evidence="8">
    <location>
        <begin position="7"/>
        <end position="380"/>
    </location>
</feature>
<comment type="caution">
    <text evidence="9">The sequence shown here is derived from an EMBL/GenBank/DDBJ whole genome shotgun (WGS) entry which is preliminary data.</text>
</comment>
<protein>
    <submittedName>
        <fullName evidence="9">MFS transporter</fullName>
    </submittedName>
</protein>
<dbReference type="SUPFAM" id="SSF103473">
    <property type="entry name" value="MFS general substrate transporter"/>
    <property type="match status" value="1"/>
</dbReference>
<evidence type="ECO:0000256" key="1">
    <source>
        <dbReference type="ARBA" id="ARBA00004651"/>
    </source>
</evidence>
<sequence>MTKRVEIPTISMIGLLALSIIFGWFRYGYGLLFTEFSATFDLSASLLGVISSMTFITFMAGALMVILLVSKFGARPMILGGIFAASTGLLIAALTDSWLIFAAACLLAGFSPGLTWSSFSKSVTQHVEERVQERTLAIISTGSSVGLIFISLLYLLLNGDWRIIWGGGAVFGYFILIWAWRSVPEKNAETIGSPIKMADLRPLFTKEANPFYIASFLFGVTEATYWTYAADFVQENFLITNANAVFFLITGIAGLAGLCAGDIISRLGMRMSFILTILIYSLSIAVLYLFQGWILVCISGALFGASFMLYAAYLPIWSAKVFPNIPAQGFSICIVILNVGAVIGPAVFGWILAYSPYELIFLLLGIIGCLKVFALPVTEKA</sequence>
<evidence type="ECO:0000313" key="9">
    <source>
        <dbReference type="EMBL" id="MBN8233939.1"/>
    </source>
</evidence>
<evidence type="ECO:0000256" key="4">
    <source>
        <dbReference type="ARBA" id="ARBA00022692"/>
    </source>
</evidence>
<feature type="transmembrane region" description="Helical" evidence="7">
    <location>
        <begin position="163"/>
        <end position="180"/>
    </location>
</feature>
<dbReference type="Proteomes" id="UP000663970">
    <property type="component" value="Unassembled WGS sequence"/>
</dbReference>
<feature type="transmembrane region" description="Helical" evidence="7">
    <location>
        <begin position="293"/>
        <end position="317"/>
    </location>
</feature>
<dbReference type="InterPro" id="IPR036259">
    <property type="entry name" value="MFS_trans_sf"/>
</dbReference>
<gene>
    <name evidence="9" type="ORF">JF544_01725</name>
</gene>